<organism evidence="4 5">
    <name type="scientific">Ralstonia mojiangensis</name>
    <dbReference type="NCBI Taxonomy" id="2953895"/>
    <lineage>
        <taxon>Bacteria</taxon>
        <taxon>Pseudomonadati</taxon>
        <taxon>Pseudomonadota</taxon>
        <taxon>Betaproteobacteria</taxon>
        <taxon>Burkholderiales</taxon>
        <taxon>Burkholderiaceae</taxon>
        <taxon>Ralstonia</taxon>
    </lineage>
</organism>
<sequence length="77" mass="8384">MSEFFENHPMMLFGLEAGVALFLLIFIVIWTMSGAKKHPRPLRAPPEHPSRHSDAVKPSESTAGAPKDSQAAKSDAP</sequence>
<evidence type="ECO:0000256" key="1">
    <source>
        <dbReference type="SAM" id="MobiDB-lite"/>
    </source>
</evidence>
<evidence type="ECO:0000313" key="3">
    <source>
        <dbReference type="EMBL" id="MCT7314358.1"/>
    </source>
</evidence>
<reference evidence="4" key="2">
    <citation type="submission" date="2023-02" db="EMBL/GenBank/DDBJ databases">
        <authorList>
            <person name="Lu C.-H."/>
        </authorList>
    </citation>
    <scope>NUCLEOTIDE SEQUENCE</scope>
    <source>
        <strain evidence="4">22TCCZM01-4</strain>
        <strain evidence="3">22TCJT01-1</strain>
    </source>
</reference>
<evidence type="ECO:0000313" key="6">
    <source>
        <dbReference type="Proteomes" id="UP001164420"/>
    </source>
</evidence>
<evidence type="ECO:0000256" key="2">
    <source>
        <dbReference type="SAM" id="Phobius"/>
    </source>
</evidence>
<reference evidence="4 6" key="1">
    <citation type="journal article" date="2023" name="Front. Microbiol.">
        <title>Ralstonia chuxiongensis sp. nov., Ralstonia mojiangensis sp. nov., and Ralstonia soli sp. nov., isolated from tobacco fields, are three novel species in the family Burkholderiaceae.</title>
        <authorList>
            <person name="Lu C.H."/>
            <person name="Zhang Y.Y."/>
            <person name="Jiang N."/>
            <person name="Chen W."/>
            <person name="Shao X."/>
            <person name="Zhao Z.M."/>
            <person name="Lu W.L."/>
            <person name="Hu X."/>
            <person name="Xi Y.X."/>
            <person name="Zou S.Y."/>
            <person name="Wei Q.J."/>
            <person name="Lin Z.L."/>
            <person name="Gong L."/>
            <person name="Gai X.T."/>
            <person name="Zhang L.Q."/>
            <person name="Li J.Y."/>
            <person name="Jin Y."/>
            <person name="Xia Z.Y."/>
        </authorList>
    </citation>
    <scope>NUCLEOTIDE SEQUENCE</scope>
    <source>
        <strain evidence="4">22TCCZM01-4</strain>
        <strain evidence="3 6">22TCJT01-1</strain>
    </source>
</reference>
<keyword evidence="2" id="KW-1133">Transmembrane helix</keyword>
<evidence type="ECO:0008006" key="7">
    <source>
        <dbReference type="Google" id="ProtNLM"/>
    </source>
</evidence>
<dbReference type="Proteomes" id="UP001164374">
    <property type="component" value="Unassembled WGS sequence"/>
</dbReference>
<dbReference type="EMBL" id="JAOCQI010000005">
    <property type="protein sequence ID" value="MCT7314358.1"/>
    <property type="molecule type" value="Genomic_DNA"/>
</dbReference>
<name>A0AAE3I8R4_9RALS</name>
<protein>
    <recommendedName>
        <fullName evidence="7">Transmembrane protein</fullName>
    </recommendedName>
</protein>
<keyword evidence="2" id="KW-0812">Transmembrane</keyword>
<dbReference type="AlphaFoldDB" id="A0AAE3I8R4"/>
<dbReference type="RefSeq" id="WP_252694955.1">
    <property type="nucleotide sequence ID" value="NZ_JAMXHU010000007.1"/>
</dbReference>
<comment type="caution">
    <text evidence="4">The sequence shown here is derived from an EMBL/GenBank/DDBJ whole genome shotgun (WGS) entry which is preliminary data.</text>
</comment>
<accession>A0AAE3I8R4</accession>
<feature type="compositionally biased region" description="Basic and acidic residues" evidence="1">
    <location>
        <begin position="45"/>
        <end position="57"/>
    </location>
</feature>
<gene>
    <name evidence="4" type="ORF">N5I87_24830</name>
    <name evidence="3" type="ORF">N5J06_25590</name>
</gene>
<evidence type="ECO:0000313" key="4">
    <source>
        <dbReference type="EMBL" id="MCT7319257.1"/>
    </source>
</evidence>
<dbReference type="Proteomes" id="UP001164420">
    <property type="component" value="Unassembled WGS sequence"/>
</dbReference>
<dbReference type="EMBL" id="JAOCQJ010000009">
    <property type="protein sequence ID" value="MCT7319257.1"/>
    <property type="molecule type" value="Genomic_DNA"/>
</dbReference>
<feature type="transmembrane region" description="Helical" evidence="2">
    <location>
        <begin position="12"/>
        <end position="33"/>
    </location>
</feature>
<feature type="region of interest" description="Disordered" evidence="1">
    <location>
        <begin position="37"/>
        <end position="77"/>
    </location>
</feature>
<keyword evidence="6" id="KW-1185">Reference proteome</keyword>
<proteinExistence type="predicted"/>
<evidence type="ECO:0000313" key="5">
    <source>
        <dbReference type="Proteomes" id="UP001164374"/>
    </source>
</evidence>
<keyword evidence="2" id="KW-0472">Membrane</keyword>